<feature type="domain" description="Trimeric autotransporter adhesin YadA-like head" evidence="1">
    <location>
        <begin position="642"/>
        <end position="668"/>
    </location>
</feature>
<dbReference type="CDD" id="cd12820">
    <property type="entry name" value="LbR_YadA-like"/>
    <property type="match status" value="4"/>
</dbReference>
<feature type="domain" description="Trimeric autotransporter adhesin YadA-like head" evidence="1">
    <location>
        <begin position="560"/>
        <end position="581"/>
    </location>
</feature>
<evidence type="ECO:0000259" key="1">
    <source>
        <dbReference type="Pfam" id="PF05658"/>
    </source>
</evidence>
<feature type="non-terminal residue" evidence="3">
    <location>
        <position position="939"/>
    </location>
</feature>
<dbReference type="Proteomes" id="UP000198943">
    <property type="component" value="Unassembled WGS sequence"/>
</dbReference>
<organism evidence="3 4">
    <name type="scientific">Succiniclasticum ruminis</name>
    <dbReference type="NCBI Taxonomy" id="40841"/>
    <lineage>
        <taxon>Bacteria</taxon>
        <taxon>Bacillati</taxon>
        <taxon>Bacillota</taxon>
        <taxon>Negativicutes</taxon>
        <taxon>Acidaminococcales</taxon>
        <taxon>Acidaminococcaceae</taxon>
        <taxon>Succiniclasticum</taxon>
    </lineage>
</organism>
<dbReference type="EMBL" id="FMYW01000002">
    <property type="protein sequence ID" value="SDC04123.1"/>
    <property type="molecule type" value="Genomic_DNA"/>
</dbReference>
<feature type="domain" description="Trimeric autotransporter adhesin YadA-like head" evidence="1">
    <location>
        <begin position="180"/>
        <end position="203"/>
    </location>
</feature>
<protein>
    <submittedName>
        <fullName evidence="3">Head domain of trimeric autotransporter adhesin</fullName>
    </submittedName>
</protein>
<dbReference type="InterPro" id="IPR008640">
    <property type="entry name" value="Adhesin_Head_dom"/>
</dbReference>
<dbReference type="RefSeq" id="WP_093729189.1">
    <property type="nucleotide sequence ID" value="NZ_FMYW01000002.1"/>
</dbReference>
<dbReference type="Gene3D" id="2.150.10.10">
    <property type="entry name" value="Serralysin-like metalloprotease, C-terminal"/>
    <property type="match status" value="4"/>
</dbReference>
<reference evidence="4" key="1">
    <citation type="submission" date="2016-10" db="EMBL/GenBank/DDBJ databases">
        <authorList>
            <person name="Varghese N."/>
            <person name="Submissions S."/>
        </authorList>
    </citation>
    <scope>NUCLEOTIDE SEQUENCE [LARGE SCALE GENOMIC DNA]</scope>
    <source>
        <strain evidence="4">DSM 11005</strain>
    </source>
</reference>
<gene>
    <name evidence="3" type="ORF">SAMN04487864_1021</name>
</gene>
<feature type="domain" description="Trimeric autotransporter adhesin YadA-like head" evidence="1">
    <location>
        <begin position="858"/>
        <end position="882"/>
    </location>
</feature>
<dbReference type="Pfam" id="PF05658">
    <property type="entry name" value="YadA_head"/>
    <property type="match status" value="12"/>
</dbReference>
<dbReference type="Pfam" id="PF13018">
    <property type="entry name" value="ESPR"/>
    <property type="match status" value="1"/>
</dbReference>
<keyword evidence="4" id="KW-1185">Reference proteome</keyword>
<feature type="domain" description="Trimeric autotransporter adhesin YadA-like head" evidence="1">
    <location>
        <begin position="727"/>
        <end position="750"/>
    </location>
</feature>
<sequence>MNRIYKVIWSKTKHCYVVVSELAKRHTKGGSAGGCRMMTARVLSTLLLGAYLVGGYSLLSAWADGEVTYVAGEGITITDGTENQKIISVTQPLIEKIGGITRDGKKTTIEQGFNVQTNSNSGSSDGYMNVYWGQGTLANGENATAWGKSTVARSPRSTAWGNEATAKGDQATAFGSRTTAYGVNSTAWGADTVAFSHQATAFGENTTAGGQRATAWGHKTTAGGDSSTAYGKETSALMEGATAWGNNTKAGRWTYTDGNGVVHDALVIEPDTDVNNGSEMYEIVDAVTGEQITNGKNDYIAAYDWLAEHGTMNGVYSTAWGNGTQAAGDYSTAFGNYTKTAAVTSLKYNGTEAKIGTEMVLLFDKDGNPVIEENPDTHEKRQKDALKYIIVDAANPGNQIYESYFDTEDAAMKYLVQNGTITGGYGATAFGLLSEAKGAHSTAFGVETLAEGIGATAWGNSTTASGKGATASGYGTKAEGDYSTAFGNNTTTAAVTSLKYRDPYNNDWTEAKIITKNTDTGLKYVIVEAADPNKELYFSPFDTEEAAMNQIALDGKITGGYGATAFGLLSEAKGAHSTAFGVETLAEGTGATAWGRKAQATGDYSTAWGFNTEAINDKSTAFGDNTIAGGKIATAWGYKTAAGGRTSTAFGSETVALTEGATAWGNNTKAGKWTYAGHDVFIKKEGDGRYHIIDEYGNSGSNGLPGQIFVSYDEAYEELSTNGTVQGVYATAWGKDTKAEGDYSTAFGVGTVASGSGATAWGNGAQATGDYSTAIGAVGVNSSSGADSAVNTNTEAQADYSVAVLGGITRKQDDINAINSVALGGAYDASRPDSDYFKPSLTNAPYSIALLGGETASTATNSLAVGLDSVAIGTNSIAIGRGGKDSGGDIVGSTAKAENSLAVLGGTTESAAVYSLALGGATYGTDGIFVSSVAEGKSS</sequence>
<feature type="domain" description="Trimeric autotransporter adhesin YadA-like head" evidence="1">
    <location>
        <begin position="156"/>
        <end position="177"/>
    </location>
</feature>
<evidence type="ECO:0000313" key="4">
    <source>
        <dbReference type="Proteomes" id="UP000198943"/>
    </source>
</evidence>
<feature type="domain" description="Trimeric autotransporter adhesin YadA-like head" evidence="1">
    <location>
        <begin position="313"/>
        <end position="337"/>
    </location>
</feature>
<dbReference type="InterPro" id="IPR024973">
    <property type="entry name" value="ESPR"/>
</dbReference>
<evidence type="ECO:0000259" key="2">
    <source>
        <dbReference type="Pfam" id="PF13018"/>
    </source>
</evidence>
<feature type="domain" description="Trimeric autotransporter adhesin YadA-like head" evidence="1">
    <location>
        <begin position="586"/>
        <end position="611"/>
    </location>
</feature>
<feature type="domain" description="Trimeric autotransporter adhesin YadA-like head" evidence="1">
    <location>
        <begin position="424"/>
        <end position="445"/>
    </location>
</feature>
<dbReference type="GO" id="GO:0019867">
    <property type="term" value="C:outer membrane"/>
    <property type="evidence" value="ECO:0007669"/>
    <property type="project" value="InterPro"/>
</dbReference>
<proteinExistence type="predicted"/>
<dbReference type="InterPro" id="IPR011049">
    <property type="entry name" value="Serralysin-like_metalloprot_C"/>
</dbReference>
<dbReference type="AlphaFoldDB" id="A0A1G6ICM5"/>
<feature type="domain" description="ESPR" evidence="2">
    <location>
        <begin position="1"/>
        <end position="45"/>
    </location>
</feature>
<feature type="domain" description="Trimeric autotransporter adhesin YadA-like head" evidence="1">
    <location>
        <begin position="753"/>
        <end position="777"/>
    </location>
</feature>
<dbReference type="SUPFAM" id="SSF101967">
    <property type="entry name" value="Adhesin YadA, collagen-binding domain"/>
    <property type="match status" value="4"/>
</dbReference>
<evidence type="ECO:0000313" key="3">
    <source>
        <dbReference type="EMBL" id="SDC04123.1"/>
    </source>
</evidence>
<name>A0A1G6ICM5_9FIRM</name>
<feature type="domain" description="Trimeric autotransporter adhesin YadA-like head" evidence="1">
    <location>
        <begin position="464"/>
        <end position="490"/>
    </location>
</feature>
<accession>A0A1G6ICM5</accession>
<feature type="domain" description="Trimeric autotransporter adhesin YadA-like head" evidence="1">
    <location>
        <begin position="208"/>
        <end position="232"/>
    </location>
</feature>